<protein>
    <submittedName>
        <fullName evidence="8">Uncharacterized protein</fullName>
    </submittedName>
</protein>
<proteinExistence type="predicted"/>
<evidence type="ECO:0000256" key="7">
    <source>
        <dbReference type="SAM" id="Phobius"/>
    </source>
</evidence>
<dbReference type="InterPro" id="IPR013604">
    <property type="entry name" value="7TM_chemorcpt"/>
</dbReference>
<organism evidence="8 9">
    <name type="scientific">Halocaridina rubra</name>
    <name type="common">Hawaiian red shrimp</name>
    <dbReference type="NCBI Taxonomy" id="373956"/>
    <lineage>
        <taxon>Eukaryota</taxon>
        <taxon>Metazoa</taxon>
        <taxon>Ecdysozoa</taxon>
        <taxon>Arthropoda</taxon>
        <taxon>Crustacea</taxon>
        <taxon>Multicrustacea</taxon>
        <taxon>Malacostraca</taxon>
        <taxon>Eumalacostraca</taxon>
        <taxon>Eucarida</taxon>
        <taxon>Decapoda</taxon>
        <taxon>Pleocyemata</taxon>
        <taxon>Caridea</taxon>
        <taxon>Atyoidea</taxon>
        <taxon>Atyidae</taxon>
        <taxon>Halocaridina</taxon>
    </lineage>
</organism>
<evidence type="ECO:0000256" key="5">
    <source>
        <dbReference type="ARBA" id="ARBA00023136"/>
    </source>
</evidence>
<feature type="transmembrane region" description="Helical" evidence="7">
    <location>
        <begin position="163"/>
        <end position="182"/>
    </location>
</feature>
<gene>
    <name evidence="8" type="ORF">SK128_011778</name>
</gene>
<dbReference type="GO" id="GO:0030424">
    <property type="term" value="C:axon"/>
    <property type="evidence" value="ECO:0007669"/>
    <property type="project" value="TreeGrafter"/>
</dbReference>
<keyword evidence="3 7" id="KW-0812">Transmembrane</keyword>
<evidence type="ECO:0000256" key="2">
    <source>
        <dbReference type="ARBA" id="ARBA00022475"/>
    </source>
</evidence>
<accession>A0AAN8XEM1</accession>
<evidence type="ECO:0000256" key="4">
    <source>
        <dbReference type="ARBA" id="ARBA00022989"/>
    </source>
</evidence>
<dbReference type="PANTHER" id="PTHR21143:SF121">
    <property type="entry name" value="GUSTATORY AND ODORANT RECEPTOR 21A"/>
    <property type="match status" value="1"/>
</dbReference>
<dbReference type="GO" id="GO:0043025">
    <property type="term" value="C:neuronal cell body"/>
    <property type="evidence" value="ECO:0007669"/>
    <property type="project" value="TreeGrafter"/>
</dbReference>
<reference evidence="8 9" key="1">
    <citation type="submission" date="2023-11" db="EMBL/GenBank/DDBJ databases">
        <title>Halocaridina rubra genome assembly.</title>
        <authorList>
            <person name="Smith C."/>
        </authorList>
    </citation>
    <scope>NUCLEOTIDE SEQUENCE [LARGE SCALE GENOMIC DNA]</scope>
    <source>
        <strain evidence="8">EP-1</strain>
        <tissue evidence="8">Whole</tissue>
    </source>
</reference>
<keyword evidence="4 7" id="KW-1133">Transmembrane helix</keyword>
<name>A0AAN8XEM1_HALRR</name>
<keyword evidence="2" id="KW-1003">Cell membrane</keyword>
<keyword evidence="6" id="KW-0675">Receptor</keyword>
<evidence type="ECO:0000256" key="1">
    <source>
        <dbReference type="ARBA" id="ARBA00004651"/>
    </source>
</evidence>
<dbReference type="PANTHER" id="PTHR21143">
    <property type="entry name" value="INVERTEBRATE GUSTATORY RECEPTOR"/>
    <property type="match status" value="1"/>
</dbReference>
<feature type="transmembrane region" description="Helical" evidence="7">
    <location>
        <begin position="57"/>
        <end position="78"/>
    </location>
</feature>
<evidence type="ECO:0000313" key="9">
    <source>
        <dbReference type="Proteomes" id="UP001381693"/>
    </source>
</evidence>
<dbReference type="AlphaFoldDB" id="A0AAN8XEM1"/>
<comment type="caution">
    <text evidence="8">The sequence shown here is derived from an EMBL/GenBank/DDBJ whole genome shotgun (WGS) entry which is preliminary data.</text>
</comment>
<dbReference type="Proteomes" id="UP001381693">
    <property type="component" value="Unassembled WGS sequence"/>
</dbReference>
<evidence type="ECO:0000256" key="3">
    <source>
        <dbReference type="ARBA" id="ARBA00022692"/>
    </source>
</evidence>
<keyword evidence="9" id="KW-1185">Reference proteome</keyword>
<sequence>MSEYKATVFVITSREDGLQRRPKANVDTISDNEAYRLRSIQRLLFTIDEQIEELNKIFGILLFLNLGGNLFYLLSSIINLIYRYVYANDIFSLCFILKRFFNMLIIFQSPGILLTQRRKCLAVARRLSLYNQDCKEITDIVDNLQNEPKFEICGMFLLGRHNLFSMLNFVMTYLIVAIQFSSNEDTQKKNLPSANYTQLLD</sequence>
<dbReference type="EMBL" id="JAXCGZ010004316">
    <property type="protein sequence ID" value="KAK7081962.1"/>
    <property type="molecule type" value="Genomic_DNA"/>
</dbReference>
<dbReference type="GO" id="GO:0050909">
    <property type="term" value="P:sensory perception of taste"/>
    <property type="evidence" value="ECO:0007669"/>
    <property type="project" value="InterPro"/>
</dbReference>
<dbReference type="GO" id="GO:0030425">
    <property type="term" value="C:dendrite"/>
    <property type="evidence" value="ECO:0007669"/>
    <property type="project" value="TreeGrafter"/>
</dbReference>
<evidence type="ECO:0000256" key="6">
    <source>
        <dbReference type="ARBA" id="ARBA00023170"/>
    </source>
</evidence>
<comment type="subcellular location">
    <subcellularLocation>
        <location evidence="1">Cell membrane</location>
        <topology evidence="1">Multi-pass membrane protein</topology>
    </subcellularLocation>
</comment>
<dbReference type="Pfam" id="PF08395">
    <property type="entry name" value="7tm_7"/>
    <property type="match status" value="1"/>
</dbReference>
<dbReference type="GO" id="GO:0005886">
    <property type="term" value="C:plasma membrane"/>
    <property type="evidence" value="ECO:0007669"/>
    <property type="project" value="UniProtKB-SubCell"/>
</dbReference>
<evidence type="ECO:0000313" key="8">
    <source>
        <dbReference type="EMBL" id="KAK7081962.1"/>
    </source>
</evidence>
<keyword evidence="5 7" id="KW-0472">Membrane</keyword>